<reference evidence="1 2" key="1">
    <citation type="submission" date="2019-10" db="EMBL/GenBank/DDBJ databases">
        <authorList>
            <person name="Nie G."/>
            <person name="Ming H."/>
            <person name="Yi B."/>
        </authorList>
    </citation>
    <scope>NUCLEOTIDE SEQUENCE [LARGE SCALE GENOMIC DNA]</scope>
    <source>
        <strain evidence="1 2">CFH 90414</strain>
    </source>
</reference>
<comment type="caution">
    <text evidence="1">The sequence shown here is derived from an EMBL/GenBank/DDBJ whole genome shotgun (WGS) entry which is preliminary data.</text>
</comment>
<dbReference type="Pfam" id="PF12686">
    <property type="entry name" value="DUF3800"/>
    <property type="match status" value="1"/>
</dbReference>
<name>A0A6I2F515_9MICO</name>
<gene>
    <name evidence="1" type="ORF">GE115_05620</name>
</gene>
<evidence type="ECO:0000313" key="1">
    <source>
        <dbReference type="EMBL" id="MRG59351.1"/>
    </source>
</evidence>
<protein>
    <submittedName>
        <fullName evidence="1">DUF3800 domain-containing protein</fullName>
    </submittedName>
</protein>
<dbReference type="Proteomes" id="UP000431080">
    <property type="component" value="Unassembled WGS sequence"/>
</dbReference>
<keyword evidence="2" id="KW-1185">Reference proteome</keyword>
<dbReference type="InterPro" id="IPR024524">
    <property type="entry name" value="DUF3800"/>
</dbReference>
<dbReference type="AlphaFoldDB" id="A0A6I2F515"/>
<evidence type="ECO:0000313" key="2">
    <source>
        <dbReference type="Proteomes" id="UP000431080"/>
    </source>
</evidence>
<sequence>MLASVPASSDYIVYVDESGDHNLVNLDPQYPVFVLAFCIFPIASYVDEVVPQALRLKFDFFGHDIVVLHEREIRKSAPPFDILLDASVRKPFLERLDRLITTSRFGIVACVIDKARFRNRRGLDISPYEVALEFGLERVFLQLQQRGQRGRKTHVVFESRGRTEDADLERQFARVMETTTMVGMPETLEFRCASKLTNSTGLQVADMVARPIGLHVLRPEQSNHAWDVLQQKIVRSRQGRIEGYGLKIYP</sequence>
<dbReference type="EMBL" id="WJIF01000002">
    <property type="protein sequence ID" value="MRG59351.1"/>
    <property type="molecule type" value="Genomic_DNA"/>
</dbReference>
<organism evidence="1 2">
    <name type="scientific">Agromyces agglutinans</name>
    <dbReference type="NCBI Taxonomy" id="2662258"/>
    <lineage>
        <taxon>Bacteria</taxon>
        <taxon>Bacillati</taxon>
        <taxon>Actinomycetota</taxon>
        <taxon>Actinomycetes</taxon>
        <taxon>Micrococcales</taxon>
        <taxon>Microbacteriaceae</taxon>
        <taxon>Agromyces</taxon>
    </lineage>
</organism>
<proteinExistence type="predicted"/>
<accession>A0A6I2F515</accession>